<dbReference type="EMBL" id="JABVXQ010000007">
    <property type="protein sequence ID" value="KAF6099973.1"/>
    <property type="molecule type" value="Genomic_DNA"/>
</dbReference>
<evidence type="ECO:0000313" key="1">
    <source>
        <dbReference type="EMBL" id="KAF6099973.1"/>
    </source>
</evidence>
<dbReference type="Proteomes" id="UP000664940">
    <property type="component" value="Unassembled WGS sequence"/>
</dbReference>
<gene>
    <name evidence="1" type="ORF">HJG60_011689</name>
</gene>
<name>A0A833ZW78_9CHIR</name>
<accession>A0A833ZW78</accession>
<organism evidence="1 2">
    <name type="scientific">Phyllostomus discolor</name>
    <name type="common">pale spear-nosed bat</name>
    <dbReference type="NCBI Taxonomy" id="89673"/>
    <lineage>
        <taxon>Eukaryota</taxon>
        <taxon>Metazoa</taxon>
        <taxon>Chordata</taxon>
        <taxon>Craniata</taxon>
        <taxon>Vertebrata</taxon>
        <taxon>Euteleostomi</taxon>
        <taxon>Mammalia</taxon>
        <taxon>Eutheria</taxon>
        <taxon>Laurasiatheria</taxon>
        <taxon>Chiroptera</taxon>
        <taxon>Yangochiroptera</taxon>
        <taxon>Phyllostomidae</taxon>
        <taxon>Phyllostominae</taxon>
        <taxon>Phyllostomus</taxon>
    </lineage>
</organism>
<sequence length="150" mass="16495">MGFSASDAILGSLSTTWNFIFFPLPVATFSPFRTQPTRRPLKEIFPDQSSSGRLSANVPPKSSQAIFCDKTRTWKGLCLFHWNDSSSGARPGCLTCVFTRGFTKPSLNADHTPGPGVRMNDTIHGGGRSPRWLPTSLGSRCWCLAWFPPT</sequence>
<dbReference type="AlphaFoldDB" id="A0A833ZW78"/>
<proteinExistence type="predicted"/>
<protein>
    <submittedName>
        <fullName evidence="1">Uncharacterized protein</fullName>
    </submittedName>
</protein>
<comment type="caution">
    <text evidence="1">The sequence shown here is derived from an EMBL/GenBank/DDBJ whole genome shotgun (WGS) entry which is preliminary data.</text>
</comment>
<reference evidence="1 2" key="1">
    <citation type="journal article" date="2020" name="Nature">
        <title>Six reference-quality genomes reveal evolution of bat adaptations.</title>
        <authorList>
            <person name="Jebb D."/>
            <person name="Huang Z."/>
            <person name="Pippel M."/>
            <person name="Hughes G.M."/>
            <person name="Lavrichenko K."/>
            <person name="Devanna P."/>
            <person name="Winkler S."/>
            <person name="Jermiin L.S."/>
            <person name="Skirmuntt E.C."/>
            <person name="Katzourakis A."/>
            <person name="Burkitt-Gray L."/>
            <person name="Ray D.A."/>
            <person name="Sullivan K.A.M."/>
            <person name="Roscito J.G."/>
            <person name="Kirilenko B.M."/>
            <person name="Davalos L.M."/>
            <person name="Corthals A.P."/>
            <person name="Power M.L."/>
            <person name="Jones G."/>
            <person name="Ransome R.D."/>
            <person name="Dechmann D.K.N."/>
            <person name="Locatelli A.G."/>
            <person name="Puechmaille S.J."/>
            <person name="Fedrigo O."/>
            <person name="Jarvis E.D."/>
            <person name="Hiller M."/>
            <person name="Vernes S.C."/>
            <person name="Myers E.W."/>
            <person name="Teeling E.C."/>
        </authorList>
    </citation>
    <scope>NUCLEOTIDE SEQUENCE [LARGE SCALE GENOMIC DNA]</scope>
    <source>
        <strain evidence="1">Bat1K_MPI-CBG_1</strain>
    </source>
</reference>
<evidence type="ECO:0000313" key="2">
    <source>
        <dbReference type="Proteomes" id="UP000664940"/>
    </source>
</evidence>